<sequence length="214" mass="24597">MDREEGRVVVMGRAEIDTRAPFNSVKEAVMLFGERVLAGGIYANKLKEINETRAEVSETGSGQSRIGAMAAELEETKQSLQKAREELSFMARRIKSLKEELEQAKKEIRDQMKAREELMLLKRREDPEIEDLKFIENANKVEIKTQTEEFERKRCVKFASPPVLAKVIPNRDESLERPPSVKKTRRKLSMPLIGWLFAKKKGNQEFDSPTAWDS</sequence>
<keyword evidence="2" id="KW-1185">Reference proteome</keyword>
<comment type="caution">
    <text evidence="1">The sequence shown here is derived from an EMBL/GenBank/DDBJ whole genome shotgun (WGS) entry which is preliminary data.</text>
</comment>
<reference evidence="1 2" key="1">
    <citation type="journal article" date="2022" name="DNA Res.">
        <title>Chromosomal-level genome assembly of the orchid tree Bauhinia variegata (Leguminosae; Cercidoideae) supports the allotetraploid origin hypothesis of Bauhinia.</title>
        <authorList>
            <person name="Zhong Y."/>
            <person name="Chen Y."/>
            <person name="Zheng D."/>
            <person name="Pang J."/>
            <person name="Liu Y."/>
            <person name="Luo S."/>
            <person name="Meng S."/>
            <person name="Qian L."/>
            <person name="Wei D."/>
            <person name="Dai S."/>
            <person name="Zhou R."/>
        </authorList>
    </citation>
    <scope>NUCLEOTIDE SEQUENCE [LARGE SCALE GENOMIC DNA]</scope>
    <source>
        <strain evidence="1">BV-YZ2020</strain>
    </source>
</reference>
<accession>A0ACB9MUG9</accession>
<name>A0ACB9MUG9_BAUVA</name>
<organism evidence="1 2">
    <name type="scientific">Bauhinia variegata</name>
    <name type="common">Purple orchid tree</name>
    <name type="synonym">Phanera variegata</name>
    <dbReference type="NCBI Taxonomy" id="167791"/>
    <lineage>
        <taxon>Eukaryota</taxon>
        <taxon>Viridiplantae</taxon>
        <taxon>Streptophyta</taxon>
        <taxon>Embryophyta</taxon>
        <taxon>Tracheophyta</taxon>
        <taxon>Spermatophyta</taxon>
        <taxon>Magnoliopsida</taxon>
        <taxon>eudicotyledons</taxon>
        <taxon>Gunneridae</taxon>
        <taxon>Pentapetalae</taxon>
        <taxon>rosids</taxon>
        <taxon>fabids</taxon>
        <taxon>Fabales</taxon>
        <taxon>Fabaceae</taxon>
        <taxon>Cercidoideae</taxon>
        <taxon>Cercideae</taxon>
        <taxon>Bauhiniinae</taxon>
        <taxon>Bauhinia</taxon>
    </lineage>
</organism>
<dbReference type="EMBL" id="CM039433">
    <property type="protein sequence ID" value="KAI4327727.1"/>
    <property type="molecule type" value="Genomic_DNA"/>
</dbReference>
<proteinExistence type="predicted"/>
<dbReference type="Proteomes" id="UP000828941">
    <property type="component" value="Chromosome 8"/>
</dbReference>
<evidence type="ECO:0000313" key="1">
    <source>
        <dbReference type="EMBL" id="KAI4327727.1"/>
    </source>
</evidence>
<evidence type="ECO:0000313" key="2">
    <source>
        <dbReference type="Proteomes" id="UP000828941"/>
    </source>
</evidence>
<protein>
    <submittedName>
        <fullName evidence="1">Uncharacterized protein</fullName>
    </submittedName>
</protein>
<gene>
    <name evidence="1" type="ORF">L6164_020153</name>
</gene>